<feature type="region of interest" description="Disordered" evidence="1">
    <location>
        <begin position="340"/>
        <end position="386"/>
    </location>
</feature>
<dbReference type="Proteomes" id="UP001620626">
    <property type="component" value="Unassembled WGS sequence"/>
</dbReference>
<evidence type="ECO:0000313" key="2">
    <source>
        <dbReference type="EMBL" id="KAL3103491.1"/>
    </source>
</evidence>
<gene>
    <name evidence="2" type="ORF">niasHT_025358</name>
</gene>
<feature type="region of interest" description="Disordered" evidence="1">
    <location>
        <begin position="246"/>
        <end position="328"/>
    </location>
</feature>
<protein>
    <submittedName>
        <fullName evidence="2">Uncharacterized protein</fullName>
    </submittedName>
</protein>
<feature type="compositionally biased region" description="Low complexity" evidence="1">
    <location>
        <begin position="63"/>
        <end position="77"/>
    </location>
</feature>
<feature type="region of interest" description="Disordered" evidence="1">
    <location>
        <begin position="56"/>
        <end position="85"/>
    </location>
</feature>
<evidence type="ECO:0000313" key="3">
    <source>
        <dbReference type="Proteomes" id="UP001620626"/>
    </source>
</evidence>
<feature type="compositionally biased region" description="Low complexity" evidence="1">
    <location>
        <begin position="246"/>
        <end position="271"/>
    </location>
</feature>
<reference evidence="2 3" key="1">
    <citation type="submission" date="2024-10" db="EMBL/GenBank/DDBJ databases">
        <authorList>
            <person name="Kim D."/>
        </authorList>
    </citation>
    <scope>NUCLEOTIDE SEQUENCE [LARGE SCALE GENOMIC DNA]</scope>
    <source>
        <strain evidence="2">BH-2024</strain>
    </source>
</reference>
<keyword evidence="3" id="KW-1185">Reference proteome</keyword>
<name>A0ABD2KKP5_9BILA</name>
<comment type="caution">
    <text evidence="2">The sequence shown here is derived from an EMBL/GenBank/DDBJ whole genome shotgun (WGS) entry which is preliminary data.</text>
</comment>
<feature type="region of interest" description="Disordered" evidence="1">
    <location>
        <begin position="401"/>
        <end position="431"/>
    </location>
</feature>
<proteinExistence type="predicted"/>
<dbReference type="EMBL" id="JBICBT010000735">
    <property type="protein sequence ID" value="KAL3103491.1"/>
    <property type="molecule type" value="Genomic_DNA"/>
</dbReference>
<sequence length="476" mass="48382">MHRINPRFFCALLRAKVAQTPCAQLVDALHSLMVFCQCNFSLERSALASQGRLSVHREGSGAGPSAESGGAFRRTSSSGGGRRISAESAAVSRMPSYKNNFNQAQSGIEGVLMGTLLGPLLDKIASSAHELGQPENMSYAQDIRLLLAFAFDCHGNPFRRNALSALSAKTLAGKIDAIGLPAGRKSMSGSGCGLNIGRGNGGILLQSKSSSALISASNASPSDTAPQPRDGAAASLRRGLFRRMQSTTTATSDVATAGGDSDGGTAQAGGSCSTQSTPPPQLMPSISVDDSIGSPQQQQLAGGGNAVGSKRAKPPHQSTGGGRAGAGGGRLQFALSFLKGRFGGGSADPTNSEEDDGGSSNAADDQPQFGAEDIEGGSLGGLSMDAGGGRLRADKALLRRGEGLGEGGGRGAGRGSAGTKLTGGAAGGDDPLVDIAQQHKPSQRRWSILSNTFNAQTQQLGQQQPIGSGSMHSIEY</sequence>
<feature type="compositionally biased region" description="Gly residues" evidence="1">
    <location>
        <begin position="319"/>
        <end position="328"/>
    </location>
</feature>
<accession>A0ABD2KKP5</accession>
<feature type="compositionally biased region" description="Gly residues" evidence="1">
    <location>
        <begin position="404"/>
        <end position="416"/>
    </location>
</feature>
<feature type="region of interest" description="Disordered" evidence="1">
    <location>
        <begin position="214"/>
        <end position="233"/>
    </location>
</feature>
<dbReference type="PANTHER" id="PTHR31781:SF1">
    <property type="entry name" value="PROTEIN UNC-80 HOMOLOG"/>
    <property type="match status" value="1"/>
</dbReference>
<dbReference type="AlphaFoldDB" id="A0ABD2KKP5"/>
<organism evidence="2 3">
    <name type="scientific">Heterodera trifolii</name>
    <dbReference type="NCBI Taxonomy" id="157864"/>
    <lineage>
        <taxon>Eukaryota</taxon>
        <taxon>Metazoa</taxon>
        <taxon>Ecdysozoa</taxon>
        <taxon>Nematoda</taxon>
        <taxon>Chromadorea</taxon>
        <taxon>Rhabditida</taxon>
        <taxon>Tylenchina</taxon>
        <taxon>Tylenchomorpha</taxon>
        <taxon>Tylenchoidea</taxon>
        <taxon>Heteroderidae</taxon>
        <taxon>Heteroderinae</taxon>
        <taxon>Heterodera</taxon>
    </lineage>
</organism>
<evidence type="ECO:0000256" key="1">
    <source>
        <dbReference type="SAM" id="MobiDB-lite"/>
    </source>
</evidence>
<dbReference type="PANTHER" id="PTHR31781">
    <property type="entry name" value="UNC80"/>
    <property type="match status" value="1"/>
</dbReference>